<organism evidence="1">
    <name type="scientific">marine sediment metagenome</name>
    <dbReference type="NCBI Taxonomy" id="412755"/>
    <lineage>
        <taxon>unclassified sequences</taxon>
        <taxon>metagenomes</taxon>
        <taxon>ecological metagenomes</taxon>
    </lineage>
</organism>
<protein>
    <recommendedName>
        <fullName evidence="2">Methyltransferase type 11 domain-containing protein</fullName>
    </recommendedName>
</protein>
<dbReference type="EMBL" id="BARS01018895">
    <property type="protein sequence ID" value="GAF86172.1"/>
    <property type="molecule type" value="Genomic_DNA"/>
</dbReference>
<sequence>YSKVYTKEEAKRLFHTSGFKDISVEVRYPMIDTTTERKVEISNLPSNLGWHLIVKAQK</sequence>
<reference evidence="1" key="1">
    <citation type="journal article" date="2014" name="Front. Microbiol.">
        <title>High frequency of phylogenetically diverse reductive dehalogenase-homologous genes in deep subseafloor sedimentary metagenomes.</title>
        <authorList>
            <person name="Kawai M."/>
            <person name="Futagami T."/>
            <person name="Toyoda A."/>
            <person name="Takaki Y."/>
            <person name="Nishi S."/>
            <person name="Hori S."/>
            <person name="Arai W."/>
            <person name="Tsubouchi T."/>
            <person name="Morono Y."/>
            <person name="Uchiyama I."/>
            <person name="Ito T."/>
            <person name="Fujiyama A."/>
            <person name="Inagaki F."/>
            <person name="Takami H."/>
        </authorList>
    </citation>
    <scope>NUCLEOTIDE SEQUENCE</scope>
    <source>
        <strain evidence="1">Expedition CK06-06</strain>
    </source>
</reference>
<gene>
    <name evidence="1" type="ORF">S01H1_30679</name>
</gene>
<feature type="non-terminal residue" evidence="1">
    <location>
        <position position="1"/>
    </location>
</feature>
<accession>X0TDA4</accession>
<proteinExistence type="predicted"/>
<evidence type="ECO:0008006" key="2">
    <source>
        <dbReference type="Google" id="ProtNLM"/>
    </source>
</evidence>
<evidence type="ECO:0000313" key="1">
    <source>
        <dbReference type="EMBL" id="GAF86172.1"/>
    </source>
</evidence>
<dbReference type="AlphaFoldDB" id="X0TDA4"/>
<comment type="caution">
    <text evidence="1">The sequence shown here is derived from an EMBL/GenBank/DDBJ whole genome shotgun (WGS) entry which is preliminary data.</text>
</comment>
<name>X0TDA4_9ZZZZ</name>